<sequence>MDEKTCCVTGHQDIPAERITYVEQELRREVRAAIEDGYTRFISGFAEGTDLLFVAIVAEEMEHYPELFLEAAIPYAGLMKTKNQQFHALLRACNGVKIVCEEYEPSCFMQRNRYMAGESQRVIAVYDGRDHGGTLFTMRCAQTLGKEVRVIRV</sequence>
<dbReference type="Pfam" id="PF06908">
    <property type="entry name" value="YpsA"/>
    <property type="match status" value="1"/>
</dbReference>
<protein>
    <submittedName>
        <fullName evidence="1">DUF1273 family protein</fullName>
    </submittedName>
</protein>
<gene>
    <name evidence="1" type="ORF">IAA53_07235</name>
</gene>
<organism evidence="1 2">
    <name type="scientific">Candidatus Avoscillospira avicola</name>
    <dbReference type="NCBI Taxonomy" id="2840706"/>
    <lineage>
        <taxon>Bacteria</taxon>
        <taxon>Bacillati</taxon>
        <taxon>Bacillota</taxon>
        <taxon>Clostridia</taxon>
        <taxon>Eubacteriales</taxon>
        <taxon>Oscillospiraceae</taxon>
        <taxon>Oscillospiraceae incertae sedis</taxon>
        <taxon>Candidatus Avoscillospira</taxon>
    </lineage>
</organism>
<dbReference type="Proteomes" id="UP000824239">
    <property type="component" value="Unassembled WGS sequence"/>
</dbReference>
<dbReference type="EMBL" id="DVHE01000056">
    <property type="protein sequence ID" value="HIR51062.1"/>
    <property type="molecule type" value="Genomic_DNA"/>
</dbReference>
<proteinExistence type="predicted"/>
<dbReference type="InterPro" id="IPR010697">
    <property type="entry name" value="YspA"/>
</dbReference>
<reference evidence="1" key="2">
    <citation type="journal article" date="2021" name="PeerJ">
        <title>Extensive microbial diversity within the chicken gut microbiome revealed by metagenomics and culture.</title>
        <authorList>
            <person name="Gilroy R."/>
            <person name="Ravi A."/>
            <person name="Getino M."/>
            <person name="Pursley I."/>
            <person name="Horton D.L."/>
            <person name="Alikhan N.F."/>
            <person name="Baker D."/>
            <person name="Gharbi K."/>
            <person name="Hall N."/>
            <person name="Watson M."/>
            <person name="Adriaenssens E.M."/>
            <person name="Foster-Nyarko E."/>
            <person name="Jarju S."/>
            <person name="Secka A."/>
            <person name="Antonio M."/>
            <person name="Oren A."/>
            <person name="Chaudhuri R.R."/>
            <person name="La Ragione R."/>
            <person name="Hildebrand F."/>
            <person name="Pallen M.J."/>
        </authorList>
    </citation>
    <scope>NUCLEOTIDE SEQUENCE</scope>
    <source>
        <strain evidence="1">ChiBcec15-4380</strain>
    </source>
</reference>
<dbReference type="SUPFAM" id="SSF102405">
    <property type="entry name" value="MCP/YpsA-like"/>
    <property type="match status" value="1"/>
</dbReference>
<accession>A0A9D1DI82</accession>
<dbReference type="PANTHER" id="PTHR38440">
    <property type="entry name" value="UPF0398 PROTEIN YPSA"/>
    <property type="match status" value="1"/>
</dbReference>
<evidence type="ECO:0000313" key="2">
    <source>
        <dbReference type="Proteomes" id="UP000824239"/>
    </source>
</evidence>
<dbReference type="AlphaFoldDB" id="A0A9D1DI82"/>
<reference evidence="1" key="1">
    <citation type="submission" date="2020-10" db="EMBL/GenBank/DDBJ databases">
        <authorList>
            <person name="Gilroy R."/>
        </authorList>
    </citation>
    <scope>NUCLEOTIDE SEQUENCE</scope>
    <source>
        <strain evidence="1">ChiBcec15-4380</strain>
    </source>
</reference>
<dbReference type="PANTHER" id="PTHR38440:SF1">
    <property type="entry name" value="UPF0398 PROTEIN SPR0331"/>
    <property type="match status" value="1"/>
</dbReference>
<name>A0A9D1DI82_9FIRM</name>
<dbReference type="Gene3D" id="3.40.50.450">
    <property type="match status" value="1"/>
</dbReference>
<evidence type="ECO:0000313" key="1">
    <source>
        <dbReference type="EMBL" id="HIR51062.1"/>
    </source>
</evidence>
<comment type="caution">
    <text evidence="1">The sequence shown here is derived from an EMBL/GenBank/DDBJ whole genome shotgun (WGS) entry which is preliminary data.</text>
</comment>